<reference evidence="3" key="2">
    <citation type="journal article" date="2015" name="Data Brief">
        <title>Shoot transcriptome of the giant reed, Arundo donax.</title>
        <authorList>
            <person name="Barrero R.A."/>
            <person name="Guerrero F.D."/>
            <person name="Moolhuijzen P."/>
            <person name="Goolsby J.A."/>
            <person name="Tidwell J."/>
            <person name="Bellgard S.E."/>
            <person name="Bellgard M.I."/>
        </authorList>
    </citation>
    <scope>NUCLEOTIDE SEQUENCE</scope>
    <source>
        <tissue evidence="3">Shoot tissue taken approximately 20 cm above the soil surface</tissue>
    </source>
</reference>
<proteinExistence type="predicted"/>
<feature type="chain" id="PRO_5002064886" evidence="2">
    <location>
        <begin position="21"/>
        <end position="87"/>
    </location>
</feature>
<reference evidence="3" key="1">
    <citation type="submission" date="2014-09" db="EMBL/GenBank/DDBJ databases">
        <authorList>
            <person name="Magalhaes I.L.F."/>
            <person name="Oliveira U."/>
            <person name="Santos F.R."/>
            <person name="Vidigal T.H.D.A."/>
            <person name="Brescovit A.D."/>
            <person name="Santos A.J."/>
        </authorList>
    </citation>
    <scope>NUCLEOTIDE SEQUENCE</scope>
    <source>
        <tissue evidence="3">Shoot tissue taken approximately 20 cm above the soil surface</tissue>
    </source>
</reference>
<keyword evidence="1" id="KW-0812">Transmembrane</keyword>
<organism evidence="3">
    <name type="scientific">Arundo donax</name>
    <name type="common">Giant reed</name>
    <name type="synonym">Donax arundinaceus</name>
    <dbReference type="NCBI Taxonomy" id="35708"/>
    <lineage>
        <taxon>Eukaryota</taxon>
        <taxon>Viridiplantae</taxon>
        <taxon>Streptophyta</taxon>
        <taxon>Embryophyta</taxon>
        <taxon>Tracheophyta</taxon>
        <taxon>Spermatophyta</taxon>
        <taxon>Magnoliopsida</taxon>
        <taxon>Liliopsida</taxon>
        <taxon>Poales</taxon>
        <taxon>Poaceae</taxon>
        <taxon>PACMAD clade</taxon>
        <taxon>Arundinoideae</taxon>
        <taxon>Arundineae</taxon>
        <taxon>Arundo</taxon>
    </lineage>
</organism>
<dbReference type="AlphaFoldDB" id="A0A0A9G2A7"/>
<sequence>MIFICCWPSCFLTLPQLALCFSRISSPNSSKMVFGSTLICSVKKTILNYLIVILMSFLICTFFSSSLFRFAYVSCSMTSVGYISFMF</sequence>
<feature type="signal peptide" evidence="2">
    <location>
        <begin position="1"/>
        <end position="20"/>
    </location>
</feature>
<keyword evidence="1" id="KW-0472">Membrane</keyword>
<evidence type="ECO:0000256" key="1">
    <source>
        <dbReference type="SAM" id="Phobius"/>
    </source>
</evidence>
<evidence type="ECO:0000256" key="2">
    <source>
        <dbReference type="SAM" id="SignalP"/>
    </source>
</evidence>
<protein>
    <submittedName>
        <fullName evidence="3">Uncharacterized protein</fullName>
    </submittedName>
</protein>
<evidence type="ECO:0000313" key="3">
    <source>
        <dbReference type="EMBL" id="JAE16671.1"/>
    </source>
</evidence>
<keyword evidence="2" id="KW-0732">Signal</keyword>
<keyword evidence="1" id="KW-1133">Transmembrane helix</keyword>
<accession>A0A0A9G2A7</accession>
<dbReference type="EMBL" id="GBRH01181225">
    <property type="protein sequence ID" value="JAE16671.1"/>
    <property type="molecule type" value="Transcribed_RNA"/>
</dbReference>
<name>A0A0A9G2A7_ARUDO</name>
<feature type="transmembrane region" description="Helical" evidence="1">
    <location>
        <begin position="46"/>
        <end position="68"/>
    </location>
</feature>